<dbReference type="EMBL" id="GDHC01018621">
    <property type="protein sequence ID" value="JAQ00008.1"/>
    <property type="molecule type" value="Transcribed_RNA"/>
</dbReference>
<protein>
    <submittedName>
        <fullName evidence="2">Uncharacterized protein</fullName>
    </submittedName>
</protein>
<sequence length="326" mass="37678">AIDSEEPHVMSVLISELKILDAHCLDYINGSMFYFYGGMILDQMDYILRRTATEQDVDDVMTDVSELFMHTDRFLDVFDTVTEPVLLDRSYHLPFSWFGKKMLDVLDAYSCMEHFVAIEPLQDGSHVKWTGKYTAIPIHSLLPPPFLVNTTEGAKRDMDALLKFIRNHVRWNNTLDIIKTSRDRELPKRFEKRIHLEDNHNGSDSSGASKQRIISEKSFLGDEQSTDIRRLEINIGMFSHEIFAPSRYKELVEMLSNLRRSSDEEISRSEDVTQSTEPLPPQKHDYELDLTMEMTYKEDGLTRTSTFQVCHIDNVCYIASSTSLLS</sequence>
<organism evidence="2">
    <name type="scientific">Lygus hesperus</name>
    <name type="common">Western plant bug</name>
    <dbReference type="NCBI Taxonomy" id="30085"/>
    <lineage>
        <taxon>Eukaryota</taxon>
        <taxon>Metazoa</taxon>
        <taxon>Ecdysozoa</taxon>
        <taxon>Arthropoda</taxon>
        <taxon>Hexapoda</taxon>
        <taxon>Insecta</taxon>
        <taxon>Pterygota</taxon>
        <taxon>Neoptera</taxon>
        <taxon>Paraneoptera</taxon>
        <taxon>Hemiptera</taxon>
        <taxon>Heteroptera</taxon>
        <taxon>Panheteroptera</taxon>
        <taxon>Cimicomorpha</taxon>
        <taxon>Miridae</taxon>
        <taxon>Mirini</taxon>
        <taxon>Lygus</taxon>
    </lineage>
</organism>
<evidence type="ECO:0000256" key="1">
    <source>
        <dbReference type="SAM" id="MobiDB-lite"/>
    </source>
</evidence>
<reference evidence="2" key="1">
    <citation type="journal article" date="2016" name="Gigascience">
        <title>De novo construction of an expanded transcriptome assembly for the western tarnished plant bug, Lygus hesperus.</title>
        <authorList>
            <person name="Tassone E.E."/>
            <person name="Geib S.M."/>
            <person name="Hall B."/>
            <person name="Fabrick J.A."/>
            <person name="Brent C.S."/>
            <person name="Hull J.J."/>
        </authorList>
    </citation>
    <scope>NUCLEOTIDE SEQUENCE</scope>
</reference>
<gene>
    <name evidence="2" type="ORF">g.23978</name>
</gene>
<proteinExistence type="predicted"/>
<evidence type="ECO:0000313" key="2">
    <source>
        <dbReference type="EMBL" id="JAQ00008.1"/>
    </source>
</evidence>
<dbReference type="AlphaFoldDB" id="A0A146KUM5"/>
<feature type="compositionally biased region" description="Basic and acidic residues" evidence="1">
    <location>
        <begin position="262"/>
        <end position="271"/>
    </location>
</feature>
<feature type="region of interest" description="Disordered" evidence="1">
    <location>
        <begin position="262"/>
        <end position="283"/>
    </location>
</feature>
<feature type="non-terminal residue" evidence="2">
    <location>
        <position position="1"/>
    </location>
</feature>
<accession>A0A146KUM5</accession>
<name>A0A146KUM5_LYGHE</name>